<dbReference type="OrthoDB" id="676979at2759"/>
<dbReference type="CDD" id="cd23767">
    <property type="entry name" value="IQCD"/>
    <property type="match status" value="1"/>
</dbReference>
<dbReference type="Pfam" id="PF00612">
    <property type="entry name" value="IQ"/>
    <property type="match status" value="2"/>
</dbReference>
<proteinExistence type="predicted"/>
<gene>
    <name evidence="1" type="ORF">SPRG_18174</name>
</gene>
<organism evidence="1 2">
    <name type="scientific">Saprolegnia parasitica (strain CBS 223.65)</name>
    <dbReference type="NCBI Taxonomy" id="695850"/>
    <lineage>
        <taxon>Eukaryota</taxon>
        <taxon>Sar</taxon>
        <taxon>Stramenopiles</taxon>
        <taxon>Oomycota</taxon>
        <taxon>Saprolegniomycetes</taxon>
        <taxon>Saprolegniales</taxon>
        <taxon>Saprolegniaceae</taxon>
        <taxon>Saprolegnia</taxon>
    </lineage>
</organism>
<dbReference type="VEuPathDB" id="FungiDB:SPRG_18174"/>
<dbReference type="Proteomes" id="UP000030745">
    <property type="component" value="Unassembled WGS sequence"/>
</dbReference>
<sequence length="660" mass="75938">MLCRLWTPWEVKPAAVDAKVRTALSKTLSALHRQYERNSPVLIVQRVYRGYRARKHGVGTLRSMLAAVRRIQRNIRGWAFRRYLLRQLCLVVTNHGDEALLVSTLRKQKQRAIPKIMSVWLRRRRIYLRNKAALRIKQFLRAAVAAIQAMRARLLSSPWTLAIVCTPASLPTVLAVAKIAAHRDHHVWGIPVGALASRVVAAGPLVVRPAGYHFHHVFVQLQRPRHLARSPCVLTKCDDVALLQSQLHLLRDDAEQLSTLQPRESTPLQRQHLAALRHEVAQRIRLLDATLQSTMQAHAARLTSKARKRTVRIRPRGVQKPKHVTPTRRDLPPPTTYETLLTFVPTSFGMYWRMLYLLRRSHGFDDTVLCIYSQDDVRRLAAAARIQSVYRSYRTRQRTQFAAAFLQARATLCLQRWWRNTLYIYRVLAQWTHCLQTVASIDSNVLYVEERVLTLLRAPAMLEMVMSALPTRTSHHWRFKFTHKALHIPITLDESLSRLPEDEQQQYLSTFLVDNGLHRVGFPVWMPSTPFHEIVGREEKHGSKDQASHLVSIGVNEVPANDVFIKPLLSSCDPKFGQFQTCLDVVADSYALWNHSEADAVPMAWGKTCGVPMVKLEFDSVQEARHRAVVLLLKTYDARTQTYARLFTYSMLRYLWLDKP</sequence>
<reference evidence="1 2" key="1">
    <citation type="journal article" date="2013" name="PLoS Genet.">
        <title>Distinctive expansion of potential virulence genes in the genome of the oomycete fish pathogen Saprolegnia parasitica.</title>
        <authorList>
            <person name="Jiang R.H."/>
            <person name="de Bruijn I."/>
            <person name="Haas B.J."/>
            <person name="Belmonte R."/>
            <person name="Lobach L."/>
            <person name="Christie J."/>
            <person name="van den Ackerveken G."/>
            <person name="Bottin A."/>
            <person name="Bulone V."/>
            <person name="Diaz-Moreno S.M."/>
            <person name="Dumas B."/>
            <person name="Fan L."/>
            <person name="Gaulin E."/>
            <person name="Govers F."/>
            <person name="Grenville-Briggs L.J."/>
            <person name="Horner N.R."/>
            <person name="Levin J.Z."/>
            <person name="Mammella M."/>
            <person name="Meijer H.J."/>
            <person name="Morris P."/>
            <person name="Nusbaum C."/>
            <person name="Oome S."/>
            <person name="Phillips A.J."/>
            <person name="van Rooyen D."/>
            <person name="Rzeszutek E."/>
            <person name="Saraiva M."/>
            <person name="Secombes C.J."/>
            <person name="Seidl M.F."/>
            <person name="Snel B."/>
            <person name="Stassen J.H."/>
            <person name="Sykes S."/>
            <person name="Tripathy S."/>
            <person name="van den Berg H."/>
            <person name="Vega-Arreguin J.C."/>
            <person name="Wawra S."/>
            <person name="Young S.K."/>
            <person name="Zeng Q."/>
            <person name="Dieguez-Uribeondo J."/>
            <person name="Russ C."/>
            <person name="Tyler B.M."/>
            <person name="van West P."/>
        </authorList>
    </citation>
    <scope>NUCLEOTIDE SEQUENCE [LARGE SCALE GENOMIC DNA]</scope>
    <source>
        <strain evidence="1 2">CBS 223.65</strain>
    </source>
</reference>
<dbReference type="SMART" id="SM00015">
    <property type="entry name" value="IQ"/>
    <property type="match status" value="4"/>
</dbReference>
<protein>
    <submittedName>
        <fullName evidence="1">Uncharacterized protein</fullName>
    </submittedName>
</protein>
<dbReference type="EMBL" id="KK584210">
    <property type="protein sequence ID" value="KDO16292.1"/>
    <property type="molecule type" value="Genomic_DNA"/>
</dbReference>
<evidence type="ECO:0000313" key="1">
    <source>
        <dbReference type="EMBL" id="KDO16292.1"/>
    </source>
</evidence>
<keyword evidence="2" id="KW-1185">Reference proteome</keyword>
<dbReference type="GeneID" id="24139700"/>
<name>A0A067BNM5_SAPPC</name>
<dbReference type="InterPro" id="IPR000048">
    <property type="entry name" value="IQ_motif_EF-hand-BS"/>
</dbReference>
<dbReference type="RefSeq" id="XP_012213000.1">
    <property type="nucleotide sequence ID" value="XM_012357610.1"/>
</dbReference>
<feature type="non-terminal residue" evidence="1">
    <location>
        <position position="660"/>
    </location>
</feature>
<evidence type="ECO:0000313" key="2">
    <source>
        <dbReference type="Proteomes" id="UP000030745"/>
    </source>
</evidence>
<dbReference type="PROSITE" id="PS50096">
    <property type="entry name" value="IQ"/>
    <property type="match status" value="2"/>
</dbReference>
<dbReference type="Gene3D" id="1.20.5.190">
    <property type="match status" value="1"/>
</dbReference>
<dbReference type="KEGG" id="spar:SPRG_18174"/>
<accession>A0A067BNM5</accession>
<dbReference type="AlphaFoldDB" id="A0A067BNM5"/>